<dbReference type="PIRSF" id="PIRSF001365">
    <property type="entry name" value="DHDPS"/>
    <property type="match status" value="1"/>
</dbReference>
<accession>A0A221W170</accession>
<evidence type="ECO:0000313" key="6">
    <source>
        <dbReference type="Proteomes" id="UP000204221"/>
    </source>
</evidence>
<dbReference type="EC" id="4.3.3.7" evidence="5"/>
<dbReference type="InterPro" id="IPR020625">
    <property type="entry name" value="Schiff_base-form_aldolases_AS"/>
</dbReference>
<evidence type="ECO:0000313" key="5">
    <source>
        <dbReference type="EMBL" id="ASO19545.1"/>
    </source>
</evidence>
<dbReference type="InterPro" id="IPR002220">
    <property type="entry name" value="DapA-like"/>
</dbReference>
<dbReference type="OrthoDB" id="3175637at2"/>
<keyword evidence="3" id="KW-0704">Schiff base</keyword>
<dbReference type="Pfam" id="PF00701">
    <property type="entry name" value="DHDPS"/>
    <property type="match status" value="1"/>
</dbReference>
<keyword evidence="2 4" id="KW-0456">Lyase</keyword>
<evidence type="ECO:0000256" key="4">
    <source>
        <dbReference type="PIRNR" id="PIRNR001365"/>
    </source>
</evidence>
<dbReference type="EMBL" id="CP022521">
    <property type="protein sequence ID" value="ASO19545.1"/>
    <property type="molecule type" value="Genomic_DNA"/>
</dbReference>
<dbReference type="PANTHER" id="PTHR12128">
    <property type="entry name" value="DIHYDRODIPICOLINATE SYNTHASE"/>
    <property type="match status" value="1"/>
</dbReference>
<dbReference type="Proteomes" id="UP000204221">
    <property type="component" value="Chromosome"/>
</dbReference>
<protein>
    <submittedName>
        <fullName evidence="5">4-hydroxy-tetrahydrodipicolinate synthase</fullName>
        <ecNumber evidence="5">4.3.3.7</ecNumber>
    </submittedName>
</protein>
<evidence type="ECO:0000256" key="1">
    <source>
        <dbReference type="ARBA" id="ARBA00007592"/>
    </source>
</evidence>
<evidence type="ECO:0000256" key="2">
    <source>
        <dbReference type="ARBA" id="ARBA00023239"/>
    </source>
</evidence>
<dbReference type="PROSITE" id="PS00666">
    <property type="entry name" value="DHDPS_2"/>
    <property type="match status" value="1"/>
</dbReference>
<dbReference type="AlphaFoldDB" id="A0A221W170"/>
<dbReference type="Gene3D" id="3.20.20.70">
    <property type="entry name" value="Aldolase class I"/>
    <property type="match status" value="1"/>
</dbReference>
<dbReference type="GO" id="GO:0008840">
    <property type="term" value="F:4-hydroxy-tetrahydrodipicolinate synthase activity"/>
    <property type="evidence" value="ECO:0007669"/>
    <property type="project" value="UniProtKB-EC"/>
</dbReference>
<organism evidence="5 6">
    <name type="scientific">Actinoalloteichus hoggarensis</name>
    <dbReference type="NCBI Taxonomy" id="1470176"/>
    <lineage>
        <taxon>Bacteria</taxon>
        <taxon>Bacillati</taxon>
        <taxon>Actinomycetota</taxon>
        <taxon>Actinomycetes</taxon>
        <taxon>Pseudonocardiales</taxon>
        <taxon>Pseudonocardiaceae</taxon>
        <taxon>Actinoalloteichus</taxon>
    </lineage>
</organism>
<dbReference type="InterPro" id="IPR013785">
    <property type="entry name" value="Aldolase_TIM"/>
</dbReference>
<reference evidence="5 6" key="1">
    <citation type="submission" date="2017-07" db="EMBL/GenBank/DDBJ databases">
        <title>Complete genome sequence of Actinoalloteichus hoggarensis DSM 45943, type strain of Actinoalloteichus hoggarensis.</title>
        <authorList>
            <person name="Ruckert C."/>
            <person name="Nouioui I."/>
            <person name="Willmese J."/>
            <person name="van Wezel G."/>
            <person name="Klenk H.-P."/>
            <person name="Kalinowski J."/>
            <person name="Zotchev S.B."/>
        </authorList>
    </citation>
    <scope>NUCLEOTIDE SEQUENCE [LARGE SCALE GENOMIC DNA]</scope>
    <source>
        <strain evidence="5 6">DSM 45943</strain>
    </source>
</reference>
<dbReference type="GO" id="GO:0044281">
    <property type="term" value="P:small molecule metabolic process"/>
    <property type="evidence" value="ECO:0007669"/>
    <property type="project" value="UniProtKB-ARBA"/>
</dbReference>
<proteinExistence type="inferred from homology"/>
<evidence type="ECO:0000256" key="3">
    <source>
        <dbReference type="ARBA" id="ARBA00023270"/>
    </source>
</evidence>
<gene>
    <name evidence="5" type="primary">dapA2</name>
    <name evidence="5" type="ORF">AHOG_09505</name>
</gene>
<dbReference type="PRINTS" id="PR00146">
    <property type="entry name" value="DHPICSNTHASE"/>
</dbReference>
<dbReference type="RefSeq" id="WP_093941030.1">
    <property type="nucleotide sequence ID" value="NZ_CP022521.1"/>
</dbReference>
<dbReference type="SMART" id="SM01130">
    <property type="entry name" value="DHDPS"/>
    <property type="match status" value="1"/>
</dbReference>
<dbReference type="CDD" id="cd00408">
    <property type="entry name" value="DHDPS-like"/>
    <property type="match status" value="1"/>
</dbReference>
<sequence>MSTPTTAARPLVDGGVVPPLCTPLTPDRELDVESLERLVAHLLAAGVRGLFVGGSTGETAYLTDELRRRALDVVVGTTAGQVPVLAGIVDMSTPRVVDHARSAAARGADGLVATVPFYSPTHPVEIRRHFRAIRTAVDLPLIGYDIPSAVHTKLDAATVGELAGEGVLDGLKDSSGDLDGLRAVLDLVADVPGFRVFSGSETVADLGLRCGAAGLVPGLGNVDPDGYVRLHRAAAEGDWDAALREQQRLRALFGLIGVAPADRMGRYSSAIGAFKAALVLRGVIRHGTTSLPMVPLDAAEIAAVGDHLSRAGLSLAEG</sequence>
<keyword evidence="6" id="KW-1185">Reference proteome</keyword>
<dbReference type="SUPFAM" id="SSF51569">
    <property type="entry name" value="Aldolase"/>
    <property type="match status" value="1"/>
</dbReference>
<dbReference type="PANTHER" id="PTHR12128:SF66">
    <property type="entry name" value="4-HYDROXY-2-OXOGLUTARATE ALDOLASE, MITOCHONDRIAL"/>
    <property type="match status" value="1"/>
</dbReference>
<comment type="similarity">
    <text evidence="1 4">Belongs to the DapA family.</text>
</comment>
<name>A0A221W170_9PSEU</name>
<dbReference type="KEGG" id="ahg:AHOG_09505"/>